<reference evidence="1" key="1">
    <citation type="submission" date="2022-05" db="EMBL/GenBank/DDBJ databases">
        <title>The Musa troglodytarum L. genome provides insights into the mechanism of non-climacteric behaviour and enrichment of carotenoids.</title>
        <authorList>
            <person name="Wang J."/>
        </authorList>
    </citation>
    <scope>NUCLEOTIDE SEQUENCE</scope>
    <source>
        <tissue evidence="1">Leaf</tissue>
    </source>
</reference>
<evidence type="ECO:0000313" key="1">
    <source>
        <dbReference type="EMBL" id="URE13085.1"/>
    </source>
</evidence>
<dbReference type="Proteomes" id="UP001055439">
    <property type="component" value="Chromosome 6"/>
</dbReference>
<organism evidence="1 2">
    <name type="scientific">Musa troglodytarum</name>
    <name type="common">fe'i banana</name>
    <dbReference type="NCBI Taxonomy" id="320322"/>
    <lineage>
        <taxon>Eukaryota</taxon>
        <taxon>Viridiplantae</taxon>
        <taxon>Streptophyta</taxon>
        <taxon>Embryophyta</taxon>
        <taxon>Tracheophyta</taxon>
        <taxon>Spermatophyta</taxon>
        <taxon>Magnoliopsida</taxon>
        <taxon>Liliopsida</taxon>
        <taxon>Zingiberales</taxon>
        <taxon>Musaceae</taxon>
        <taxon>Musa</taxon>
    </lineage>
</organism>
<evidence type="ECO:0000313" key="2">
    <source>
        <dbReference type="Proteomes" id="UP001055439"/>
    </source>
</evidence>
<accession>A0A9E7KER5</accession>
<proteinExistence type="predicted"/>
<gene>
    <name evidence="1" type="ORF">MUK42_36920</name>
</gene>
<name>A0A9E7KER5_9LILI</name>
<keyword evidence="2" id="KW-1185">Reference proteome</keyword>
<protein>
    <submittedName>
        <fullName evidence="1">Uncharacterized protein</fullName>
    </submittedName>
</protein>
<dbReference type="AlphaFoldDB" id="A0A9E7KER5"/>
<dbReference type="EMBL" id="CP097508">
    <property type="protein sequence ID" value="URE13085.1"/>
    <property type="molecule type" value="Genomic_DNA"/>
</dbReference>
<sequence>MFAPTNIVTPCHCLPQVLYVDKLDQGLSFLETMVSRNNVLPFSVNLLKQFAQWSWERYEVLDNVSSQLSDPFNNQNGVIWWRLASCCDYPI</sequence>